<dbReference type="RefSeq" id="WP_185679269.1">
    <property type="nucleotide sequence ID" value="NZ_JACLAX010000008.1"/>
</dbReference>
<dbReference type="AlphaFoldDB" id="A0A7X1KQ70"/>
<dbReference type="Proteomes" id="UP000551327">
    <property type="component" value="Unassembled WGS sequence"/>
</dbReference>
<comment type="caution">
    <text evidence="1">The sequence shown here is derived from an EMBL/GenBank/DDBJ whole genome shotgun (WGS) entry which is preliminary data.</text>
</comment>
<name>A0A7X1KQ70_9SPHN</name>
<reference evidence="1 2" key="1">
    <citation type="submission" date="2020-08" db="EMBL/GenBank/DDBJ databases">
        <title>The genome sequence of type strain Novosphingobium piscinae KCTC 42194.</title>
        <authorList>
            <person name="Liu Y."/>
        </authorList>
    </citation>
    <scope>NUCLEOTIDE SEQUENCE [LARGE SCALE GENOMIC DNA]</scope>
    <source>
        <strain evidence="1 2">KCTC 42194</strain>
    </source>
</reference>
<gene>
    <name evidence="1" type="ORF">H7F53_09620</name>
</gene>
<evidence type="ECO:0000313" key="1">
    <source>
        <dbReference type="EMBL" id="MBC2669401.1"/>
    </source>
</evidence>
<protein>
    <submittedName>
        <fullName evidence="1">Uncharacterized protein</fullName>
    </submittedName>
</protein>
<accession>A0A7X1KQ70</accession>
<organism evidence="1 2">
    <name type="scientific">Novosphingobium piscinae</name>
    <dbReference type="NCBI Taxonomy" id="1507448"/>
    <lineage>
        <taxon>Bacteria</taxon>
        <taxon>Pseudomonadati</taxon>
        <taxon>Pseudomonadota</taxon>
        <taxon>Alphaproteobacteria</taxon>
        <taxon>Sphingomonadales</taxon>
        <taxon>Sphingomonadaceae</taxon>
        <taxon>Novosphingobium</taxon>
    </lineage>
</organism>
<sequence>MSRFMFARTGGVECMWSNPDPDSPAEILCRLEDCLAALDRIGAGLPAVHLATAIEHLRAQFGLPENSSGSD</sequence>
<proteinExistence type="predicted"/>
<keyword evidence="2" id="KW-1185">Reference proteome</keyword>
<evidence type="ECO:0000313" key="2">
    <source>
        <dbReference type="Proteomes" id="UP000551327"/>
    </source>
</evidence>
<dbReference type="EMBL" id="JACLAX010000008">
    <property type="protein sequence ID" value="MBC2669401.1"/>
    <property type="molecule type" value="Genomic_DNA"/>
</dbReference>